<sequence>MPKCQFFPSNGTPYHLALIVDLLRLCQTQFSVVYQLPLSSWPQQQCKIEAPDELFPLSLVSN</sequence>
<protein>
    <submittedName>
        <fullName evidence="1">Putative signal peptide protein</fullName>
    </submittedName>
</protein>
<dbReference type="VEuPathDB" id="FungiDB:VP01_800g8"/>
<evidence type="ECO:0000313" key="2">
    <source>
        <dbReference type="Proteomes" id="UP000037035"/>
    </source>
</evidence>
<proteinExistence type="predicted"/>
<dbReference type="AlphaFoldDB" id="A0A0L6UAH7"/>
<accession>A0A0L6UAH7</accession>
<dbReference type="EMBL" id="LAVV01013506">
    <property type="protein sequence ID" value="KNZ45554.1"/>
    <property type="molecule type" value="Genomic_DNA"/>
</dbReference>
<name>A0A0L6UAH7_9BASI</name>
<comment type="caution">
    <text evidence="1">The sequence shown here is derived from an EMBL/GenBank/DDBJ whole genome shotgun (WGS) entry which is preliminary data.</text>
</comment>
<gene>
    <name evidence="1" type="ORF">VP01_800g8</name>
</gene>
<keyword evidence="2" id="KW-1185">Reference proteome</keyword>
<reference evidence="1 2" key="1">
    <citation type="submission" date="2015-08" db="EMBL/GenBank/DDBJ databases">
        <title>Next Generation Sequencing and Analysis of the Genome of Puccinia sorghi L Schw, the Causal Agent of Maize Common Rust.</title>
        <authorList>
            <person name="Rochi L."/>
            <person name="Burguener G."/>
            <person name="Darino M."/>
            <person name="Turjanski A."/>
            <person name="Kreff E."/>
            <person name="Dieguez M.J."/>
            <person name="Sacco F."/>
        </authorList>
    </citation>
    <scope>NUCLEOTIDE SEQUENCE [LARGE SCALE GENOMIC DNA]</scope>
    <source>
        <strain evidence="1 2">RO10H11247</strain>
    </source>
</reference>
<dbReference type="Proteomes" id="UP000037035">
    <property type="component" value="Unassembled WGS sequence"/>
</dbReference>
<organism evidence="1 2">
    <name type="scientific">Puccinia sorghi</name>
    <dbReference type="NCBI Taxonomy" id="27349"/>
    <lineage>
        <taxon>Eukaryota</taxon>
        <taxon>Fungi</taxon>
        <taxon>Dikarya</taxon>
        <taxon>Basidiomycota</taxon>
        <taxon>Pucciniomycotina</taxon>
        <taxon>Pucciniomycetes</taxon>
        <taxon>Pucciniales</taxon>
        <taxon>Pucciniaceae</taxon>
        <taxon>Puccinia</taxon>
    </lineage>
</organism>
<evidence type="ECO:0000313" key="1">
    <source>
        <dbReference type="EMBL" id="KNZ45554.1"/>
    </source>
</evidence>